<keyword evidence="1" id="KW-0472">Membrane</keyword>
<gene>
    <name evidence="2" type="ORF">SAMN05444159_1383</name>
</gene>
<dbReference type="EMBL" id="LT670844">
    <property type="protein sequence ID" value="SHJ74721.1"/>
    <property type="molecule type" value="Genomic_DNA"/>
</dbReference>
<dbReference type="Proteomes" id="UP000189935">
    <property type="component" value="Chromosome I"/>
</dbReference>
<dbReference type="AlphaFoldDB" id="A0A1M6LU53"/>
<proteinExistence type="predicted"/>
<name>A0A1M6LU53_9BRAD</name>
<accession>A0A1M6LU53</accession>
<evidence type="ECO:0000256" key="1">
    <source>
        <dbReference type="SAM" id="Phobius"/>
    </source>
</evidence>
<keyword evidence="1" id="KW-1133">Transmembrane helix</keyword>
<feature type="transmembrane region" description="Helical" evidence="1">
    <location>
        <begin position="65"/>
        <end position="89"/>
    </location>
</feature>
<reference evidence="2 3" key="1">
    <citation type="submission" date="2016-11" db="EMBL/GenBank/DDBJ databases">
        <authorList>
            <person name="Jaros S."/>
            <person name="Januszkiewicz K."/>
            <person name="Wedrychowicz H."/>
        </authorList>
    </citation>
    <scope>NUCLEOTIDE SEQUENCE [LARGE SCALE GENOMIC DNA]</scope>
    <source>
        <strain evidence="2 3">GAS499</strain>
    </source>
</reference>
<protein>
    <submittedName>
        <fullName evidence="2">Uncharacterized protein</fullName>
    </submittedName>
</protein>
<keyword evidence="1" id="KW-0812">Transmembrane</keyword>
<evidence type="ECO:0000313" key="3">
    <source>
        <dbReference type="Proteomes" id="UP000189935"/>
    </source>
</evidence>
<sequence length="93" mass="10660">MQFFLYEIVARIVAIYLCVDSSRKLWLGLTERKIKPFSADPVNWILDSVQDPSNLVVHRDSAPDLYWISIGIEITVLAACLIVAIFGWWHPNT</sequence>
<evidence type="ECO:0000313" key="2">
    <source>
        <dbReference type="EMBL" id="SHJ74721.1"/>
    </source>
</evidence>
<organism evidence="2 3">
    <name type="scientific">Bradyrhizobium lablabi</name>
    <dbReference type="NCBI Taxonomy" id="722472"/>
    <lineage>
        <taxon>Bacteria</taxon>
        <taxon>Pseudomonadati</taxon>
        <taxon>Pseudomonadota</taxon>
        <taxon>Alphaproteobacteria</taxon>
        <taxon>Hyphomicrobiales</taxon>
        <taxon>Nitrobacteraceae</taxon>
        <taxon>Bradyrhizobium</taxon>
    </lineage>
</organism>